<feature type="compositionally biased region" description="Low complexity" evidence="2">
    <location>
        <begin position="217"/>
        <end position="232"/>
    </location>
</feature>
<sequence length="1296" mass="145163">MPTEMSSAARANAENIPAPHIQGQSHYTYPHNSHDHHRRGRGGASNGRARGRGYGQRTYSDRSDTPNANYNLNGKASTTVNSNAGDVRERSGSVASASTITSHPRPPTARRVRDQHNLQHQHQHQHQFPQARHDQTQQQLEQRDSTLLRPHSRQRQQNPDENTTSTHFNSAVQGFSQSTVIKSWENTDAWTREDLELKAAANATRDIEENQPLRDQNINSNNNNNNNNSSSNEYPRTSRRRVSVPHSSMTHTSPTDNSVRNSTAVPLVGLGVQLGKREAPNVLMEKQRQQHRRECLNDDSSDNDNDDGIDPQIHLDDGNPIQSPASIMRAWAAAENAKKITTKTGPAHTAPSRRSSTMSSGSEGVHNSFRQGRPPRQDYRQRPIPGSNRYRGPPGDVNNHWEKVKRSEAELERQQEEIRRRMFQIWLPQEGNTHPNEGPLQERNDGDSQESEAKQVPAEPSNIVSSPPQRKPNDDVDAIKRRLASDWGVVDDESPSLKQQQQETKDATSSATSTTYTLDDNDSHHFDTKSPTQSGIQNVSIPPGNATTAAVNGFSVNAASIGDATSTHQKRETKSRVSSVMTSASVGGGMKLDDGASDAATQRVRLTSKNLQSNASAGVDLGGIPTGTTDPRINSWVNSGTFKQATPYTSIQFVFLGLSRACSLTLSDLIVVNNQDDNNSNDNEEPQDHCQDLPRQRRASAKTSKHTSTPRANETPTSPSKTGSSMAAGGASQYAGSNDGKQSTTKPLRTSTKGDPFHVSSTGGDTKTGKKAKNASASATGVRKDDQKAMYDALVAEAHRKGEKPDMGAILRQLQEREQKKIGEKQIERKKNPRQADSANLEKARTGPGVQKGSAVVKEIDHCRLDRDLEPLPDVEEIKARYKIKMAEPIDLESQIIDGEVFDWSRRQWGMAESNMTLAIFRQWLKLLSTLEEMEVCPWDERFVDGRYQIISMNWYEPHQDINNIFGCVEDNAFYAAPWSDEEFPETILPPEDEMSFEHKHETSAGYMYNWVHEDVRLLREEEARLEAEREETKRQAEQYEHELLEKEVPRSKTSNAYKINGDEGGPCILPKLYIRPMEAKDVPHIVAIHNHHIKHGYVHPDSTHMTTTNVKAQWKECQDEKFPFLIAAKTGPGTGHTQNNVFENVLGFAYVTEYRPGHNIYKFTGTAHLYVAPNAVNEGVGTCLLERLLMIFDDKYVPKNTCHFECTSDERHIYLSGKVRPLRKLVFEVNYPTRKDSEYKAWVRSWLMDKYGFAKEGHLTGSGVRNRVELDCDILARKVTPFMASKKQMRLHDLS</sequence>
<keyword evidence="3" id="KW-0808">Transferase</keyword>
<feature type="compositionally biased region" description="Basic residues" evidence="2">
    <location>
        <begin position="696"/>
        <end position="705"/>
    </location>
</feature>
<dbReference type="EMBL" id="AZGZ01000034">
    <property type="protein sequence ID" value="KZZ87439.1"/>
    <property type="molecule type" value="Genomic_DNA"/>
</dbReference>
<feature type="compositionally biased region" description="Polar residues" evidence="2">
    <location>
        <begin position="245"/>
        <end position="263"/>
    </location>
</feature>
<evidence type="ECO:0000313" key="3">
    <source>
        <dbReference type="EMBL" id="KZZ87439.1"/>
    </source>
</evidence>
<feature type="compositionally biased region" description="Low complexity" evidence="2">
    <location>
        <begin position="507"/>
        <end position="517"/>
    </location>
</feature>
<feature type="compositionally biased region" description="Basic and acidic residues" evidence="2">
    <location>
        <begin position="686"/>
        <end position="695"/>
    </location>
</feature>
<feature type="compositionally biased region" description="Polar residues" evidence="2">
    <location>
        <begin position="22"/>
        <end position="31"/>
    </location>
</feature>
<dbReference type="Proteomes" id="UP000242877">
    <property type="component" value="Unassembled WGS sequence"/>
</dbReference>
<protein>
    <submittedName>
        <fullName evidence="3">Acyl-CoA N-acyltransferase</fullName>
    </submittedName>
</protein>
<feature type="compositionally biased region" description="Polar residues" evidence="2">
    <location>
        <begin position="734"/>
        <end position="753"/>
    </location>
</feature>
<feature type="region of interest" description="Disordered" evidence="2">
    <location>
        <begin position="562"/>
        <end position="600"/>
    </location>
</feature>
<accession>A0A167VF33</accession>
<feature type="region of interest" description="Disordered" evidence="2">
    <location>
        <begin position="205"/>
        <end position="263"/>
    </location>
</feature>
<evidence type="ECO:0000256" key="1">
    <source>
        <dbReference type="SAM" id="Coils"/>
    </source>
</evidence>
<feature type="region of interest" description="Disordered" evidence="2">
    <location>
        <begin position="278"/>
        <end position="323"/>
    </location>
</feature>
<dbReference type="InterPro" id="IPR016181">
    <property type="entry name" value="Acyl_CoA_acyltransferase"/>
</dbReference>
<feature type="region of interest" description="Disordered" evidence="2">
    <location>
        <begin position="486"/>
        <end position="544"/>
    </location>
</feature>
<feature type="region of interest" description="Disordered" evidence="2">
    <location>
        <begin position="1"/>
        <end position="171"/>
    </location>
</feature>
<keyword evidence="1" id="KW-0175">Coiled coil</keyword>
<reference evidence="3 4" key="1">
    <citation type="journal article" date="2016" name="Genome Biol. Evol.">
        <title>Divergent and convergent evolution of fungal pathogenicity.</title>
        <authorList>
            <person name="Shang Y."/>
            <person name="Xiao G."/>
            <person name="Zheng P."/>
            <person name="Cen K."/>
            <person name="Zhan S."/>
            <person name="Wang C."/>
        </authorList>
    </citation>
    <scope>NUCLEOTIDE SEQUENCE [LARGE SCALE GENOMIC DNA]</scope>
    <source>
        <strain evidence="3 4">ARSEF 7405</strain>
    </source>
</reference>
<feature type="compositionally biased region" description="Acidic residues" evidence="2">
    <location>
        <begin position="297"/>
        <end position="309"/>
    </location>
</feature>
<feature type="compositionally biased region" description="Low complexity" evidence="2">
    <location>
        <begin position="352"/>
        <end position="362"/>
    </location>
</feature>
<feature type="compositionally biased region" description="Polar residues" evidence="2">
    <location>
        <begin position="706"/>
        <end position="725"/>
    </location>
</feature>
<organism evidence="3 4">
    <name type="scientific">Ascosphaera apis ARSEF 7405</name>
    <dbReference type="NCBI Taxonomy" id="392613"/>
    <lineage>
        <taxon>Eukaryota</taxon>
        <taxon>Fungi</taxon>
        <taxon>Dikarya</taxon>
        <taxon>Ascomycota</taxon>
        <taxon>Pezizomycotina</taxon>
        <taxon>Eurotiomycetes</taxon>
        <taxon>Eurotiomycetidae</taxon>
        <taxon>Onygenales</taxon>
        <taxon>Ascosphaeraceae</taxon>
        <taxon>Ascosphaera</taxon>
    </lineage>
</organism>
<feature type="region of interest" description="Disordered" evidence="2">
    <location>
        <begin position="429"/>
        <end position="474"/>
    </location>
</feature>
<feature type="region of interest" description="Disordered" evidence="2">
    <location>
        <begin position="822"/>
        <end position="853"/>
    </location>
</feature>
<feature type="region of interest" description="Disordered" evidence="2">
    <location>
        <begin position="677"/>
        <end position="785"/>
    </location>
</feature>
<evidence type="ECO:0000313" key="4">
    <source>
        <dbReference type="Proteomes" id="UP000242877"/>
    </source>
</evidence>
<feature type="compositionally biased region" description="Basic and acidic residues" evidence="2">
    <location>
        <begin position="278"/>
        <end position="296"/>
    </location>
</feature>
<keyword evidence="4" id="KW-1185">Reference proteome</keyword>
<feature type="region of interest" description="Disordered" evidence="2">
    <location>
        <begin position="339"/>
        <end position="403"/>
    </location>
</feature>
<name>A0A167VF33_9EURO</name>
<feature type="compositionally biased region" description="Polar residues" evidence="2">
    <location>
        <begin position="65"/>
        <end position="84"/>
    </location>
</feature>
<feature type="compositionally biased region" description="Polar residues" evidence="2">
    <location>
        <begin position="155"/>
        <end position="171"/>
    </location>
</feature>
<evidence type="ECO:0000256" key="2">
    <source>
        <dbReference type="SAM" id="MobiDB-lite"/>
    </source>
</evidence>
<feature type="compositionally biased region" description="Basic and acidic residues" evidence="2">
    <location>
        <begin position="131"/>
        <end position="146"/>
    </location>
</feature>
<feature type="compositionally biased region" description="Polar residues" evidence="2">
    <location>
        <begin position="576"/>
        <end position="585"/>
    </location>
</feature>
<comment type="caution">
    <text evidence="3">The sequence shown here is derived from an EMBL/GenBank/DDBJ whole genome shotgun (WGS) entry which is preliminary data.</text>
</comment>
<proteinExistence type="predicted"/>
<dbReference type="SUPFAM" id="SSF55729">
    <property type="entry name" value="Acyl-CoA N-acyltransferases (Nat)"/>
    <property type="match status" value="1"/>
</dbReference>
<feature type="compositionally biased region" description="Polar residues" evidence="2">
    <location>
        <begin position="529"/>
        <end position="544"/>
    </location>
</feature>
<dbReference type="VEuPathDB" id="FungiDB:AAP_05672"/>
<keyword evidence="3" id="KW-0012">Acyltransferase</keyword>
<gene>
    <name evidence="3" type="ORF">AAP_05672</name>
</gene>
<feature type="compositionally biased region" description="Polar residues" evidence="2">
    <location>
        <begin position="93"/>
        <end position="102"/>
    </location>
</feature>
<feature type="coiled-coil region" evidence="1">
    <location>
        <begin position="1012"/>
        <end position="1048"/>
    </location>
</feature>
<dbReference type="GO" id="GO:0016746">
    <property type="term" value="F:acyltransferase activity"/>
    <property type="evidence" value="ECO:0007669"/>
    <property type="project" value="UniProtKB-KW"/>
</dbReference>
<dbReference type="OrthoDB" id="2129362at2759"/>
<dbReference type="Gene3D" id="3.40.630.30">
    <property type="match status" value="1"/>
</dbReference>